<dbReference type="InterPro" id="IPR006204">
    <property type="entry name" value="GHMP_kinase_N_dom"/>
</dbReference>
<organism evidence="9 10">
    <name type="scientific">Peronospora matthiolae</name>
    <dbReference type="NCBI Taxonomy" id="2874970"/>
    <lineage>
        <taxon>Eukaryota</taxon>
        <taxon>Sar</taxon>
        <taxon>Stramenopiles</taxon>
        <taxon>Oomycota</taxon>
        <taxon>Peronosporomycetes</taxon>
        <taxon>Peronosporales</taxon>
        <taxon>Peronosporaceae</taxon>
        <taxon>Peronospora</taxon>
    </lineage>
</organism>
<name>A0AAV1T6G2_9STRA</name>
<dbReference type="Gene3D" id="3.30.230.10">
    <property type="match status" value="1"/>
</dbReference>
<keyword evidence="3" id="KW-0547">Nucleotide-binding</keyword>
<dbReference type="InterPro" id="IPR013750">
    <property type="entry name" value="GHMP_kinase_C_dom"/>
</dbReference>
<protein>
    <recommendedName>
        <fullName evidence="11">Galactokinase</fullName>
    </recommendedName>
</protein>
<dbReference type="InterPro" id="IPR036554">
    <property type="entry name" value="GHMP_kinase_C_sf"/>
</dbReference>
<dbReference type="AlphaFoldDB" id="A0AAV1T6G2"/>
<feature type="domain" description="GHMP kinase N-terminal" evidence="6">
    <location>
        <begin position="143"/>
        <end position="220"/>
    </location>
</feature>
<evidence type="ECO:0000256" key="5">
    <source>
        <dbReference type="ARBA" id="ARBA00022840"/>
    </source>
</evidence>
<proteinExistence type="inferred from homology"/>
<accession>A0AAV1T6G2</accession>
<dbReference type="InterPro" id="IPR014721">
    <property type="entry name" value="Ribsml_uS5_D2-typ_fold_subgr"/>
</dbReference>
<evidence type="ECO:0000256" key="4">
    <source>
        <dbReference type="ARBA" id="ARBA00022777"/>
    </source>
</evidence>
<dbReference type="Pfam" id="PF00288">
    <property type="entry name" value="GHMP_kinases_N"/>
    <property type="match status" value="1"/>
</dbReference>
<dbReference type="PRINTS" id="PR00959">
    <property type="entry name" value="MEVGALKINASE"/>
</dbReference>
<dbReference type="GO" id="GO:0006012">
    <property type="term" value="P:galactose metabolic process"/>
    <property type="evidence" value="ECO:0007669"/>
    <property type="project" value="InterPro"/>
</dbReference>
<sequence length="520" mass="55373">MASFCALPLPTDDAPLTRRLSQVIQTFESHFGVPPTGVVRAPGRVNLIGEHVDYEGYGVLPMAIEQSVYVAFNTAQPSGNAAVGTFFLCVQNAQPRFQAVALSPQEGNIQECMRTLAHQGASWAKYVLCGVQGVREASPDRFARSDRTELQLLVDGDVPAGCGLSSSSALVVAAALATAAALQRSGQELPTRLELAELCRRAELHVGTMGGGMDQAVACLAQQGVALYLEFSSGSATSQFVQVPSAAHRVTFVVANSLVVAEKAVDADTHFNKRVIECALAAKLIAKKAGLDAWRTITRLVDVQVALSGTQQCVQFDALQELASAPCPLMEYSISELEEEFGEQIVDLFVGSELETTTKAVVASASTFKLQQRALHVWGEAERVELFRAICASLTSEKETMVSYQETVQAPNFRARLESLGKVMTASHSSCRTLCECSCPELDALVDAALAAGALGARLTGAGWGGCIVALVYKDSVSDFINEVQSIYYSGRRGTPADESTTIFETAPARGADIFNVKSG</sequence>
<dbReference type="PRINTS" id="PR00473">
    <property type="entry name" value="GALCTOKINASE"/>
</dbReference>
<gene>
    <name evidence="9" type="ORF">PM001_LOCUS2798</name>
</gene>
<dbReference type="PROSITE" id="PS00106">
    <property type="entry name" value="GALACTOKINASE"/>
    <property type="match status" value="1"/>
</dbReference>
<dbReference type="InterPro" id="IPR000705">
    <property type="entry name" value="Galactokinase"/>
</dbReference>
<comment type="similarity">
    <text evidence="1">Belongs to the GHMP kinase family. GalK subfamily.</text>
</comment>
<dbReference type="SUPFAM" id="SSF54211">
    <property type="entry name" value="Ribosomal protein S5 domain 2-like"/>
    <property type="match status" value="1"/>
</dbReference>
<dbReference type="InterPro" id="IPR006203">
    <property type="entry name" value="GHMP_knse_ATP-bd_CS"/>
</dbReference>
<dbReference type="GO" id="GO:0005524">
    <property type="term" value="F:ATP binding"/>
    <property type="evidence" value="ECO:0007669"/>
    <property type="project" value="UniProtKB-KW"/>
</dbReference>
<dbReference type="InterPro" id="IPR019539">
    <property type="entry name" value="GalKase_N"/>
</dbReference>
<feature type="domain" description="Galactokinase N-terminal" evidence="8">
    <location>
        <begin position="25"/>
        <end position="72"/>
    </location>
</feature>
<comment type="caution">
    <text evidence="9">The sequence shown here is derived from an EMBL/GenBank/DDBJ whole genome shotgun (WGS) entry which is preliminary data.</text>
</comment>
<dbReference type="InterPro" id="IPR019741">
    <property type="entry name" value="Galactokinase_CS"/>
</dbReference>
<dbReference type="PIRSF" id="PIRSF000530">
    <property type="entry name" value="Galactokinase"/>
    <property type="match status" value="1"/>
</dbReference>
<dbReference type="Proteomes" id="UP001162060">
    <property type="component" value="Unassembled WGS sequence"/>
</dbReference>
<reference evidence="9" key="1">
    <citation type="submission" date="2024-01" db="EMBL/GenBank/DDBJ databases">
        <authorList>
            <person name="Webb A."/>
        </authorList>
    </citation>
    <scope>NUCLEOTIDE SEQUENCE</scope>
    <source>
        <strain evidence="9">Pm1</strain>
    </source>
</reference>
<evidence type="ECO:0000256" key="2">
    <source>
        <dbReference type="ARBA" id="ARBA00022679"/>
    </source>
</evidence>
<evidence type="ECO:0000313" key="10">
    <source>
        <dbReference type="Proteomes" id="UP001162060"/>
    </source>
</evidence>
<dbReference type="Gene3D" id="3.30.70.3170">
    <property type="match status" value="1"/>
</dbReference>
<dbReference type="PANTHER" id="PTHR10457">
    <property type="entry name" value="MEVALONATE KINASE/GALACTOKINASE"/>
    <property type="match status" value="1"/>
</dbReference>
<evidence type="ECO:0000256" key="3">
    <source>
        <dbReference type="ARBA" id="ARBA00022741"/>
    </source>
</evidence>
<evidence type="ECO:0000259" key="6">
    <source>
        <dbReference type="Pfam" id="PF00288"/>
    </source>
</evidence>
<dbReference type="GO" id="GO:0004335">
    <property type="term" value="F:galactokinase activity"/>
    <property type="evidence" value="ECO:0007669"/>
    <property type="project" value="InterPro"/>
</dbReference>
<dbReference type="EMBL" id="CAKLBY020000028">
    <property type="protein sequence ID" value="CAK7903882.1"/>
    <property type="molecule type" value="Genomic_DNA"/>
</dbReference>
<keyword evidence="5" id="KW-0067">ATP-binding</keyword>
<dbReference type="PANTHER" id="PTHR10457:SF7">
    <property type="entry name" value="GALACTOKINASE-RELATED"/>
    <property type="match status" value="1"/>
</dbReference>
<dbReference type="Pfam" id="PF10509">
    <property type="entry name" value="GalKase_gal_bdg"/>
    <property type="match status" value="1"/>
</dbReference>
<evidence type="ECO:0000259" key="8">
    <source>
        <dbReference type="Pfam" id="PF10509"/>
    </source>
</evidence>
<keyword evidence="4" id="KW-0418">Kinase</keyword>
<dbReference type="Pfam" id="PF08544">
    <property type="entry name" value="GHMP_kinases_C"/>
    <property type="match status" value="1"/>
</dbReference>
<dbReference type="InterPro" id="IPR006206">
    <property type="entry name" value="Mevalonate/galactokinase"/>
</dbReference>
<keyword evidence="2" id="KW-0808">Transferase</keyword>
<dbReference type="NCBIfam" id="TIGR00131">
    <property type="entry name" value="gal_kin"/>
    <property type="match status" value="1"/>
</dbReference>
<evidence type="ECO:0000256" key="1">
    <source>
        <dbReference type="ARBA" id="ARBA00006566"/>
    </source>
</evidence>
<dbReference type="InterPro" id="IPR020568">
    <property type="entry name" value="Ribosomal_Su5_D2-typ_SF"/>
</dbReference>
<dbReference type="PROSITE" id="PS00627">
    <property type="entry name" value="GHMP_KINASES_ATP"/>
    <property type="match status" value="1"/>
</dbReference>
<dbReference type="Gene3D" id="1.20.1440.340">
    <property type="match status" value="1"/>
</dbReference>
<evidence type="ECO:0000259" key="7">
    <source>
        <dbReference type="Pfam" id="PF08544"/>
    </source>
</evidence>
<dbReference type="SUPFAM" id="SSF55060">
    <property type="entry name" value="GHMP Kinase, C-terminal domain"/>
    <property type="match status" value="1"/>
</dbReference>
<dbReference type="GO" id="GO:0005829">
    <property type="term" value="C:cytosol"/>
    <property type="evidence" value="ECO:0007669"/>
    <property type="project" value="TreeGrafter"/>
</dbReference>
<feature type="domain" description="GHMP kinase C-terminal" evidence="7">
    <location>
        <begin position="415"/>
        <end position="489"/>
    </location>
</feature>
<evidence type="ECO:0008006" key="11">
    <source>
        <dbReference type="Google" id="ProtNLM"/>
    </source>
</evidence>
<evidence type="ECO:0000313" key="9">
    <source>
        <dbReference type="EMBL" id="CAK7903882.1"/>
    </source>
</evidence>